<dbReference type="AlphaFoldDB" id="A0A2S0REN8"/>
<evidence type="ECO:0000256" key="2">
    <source>
        <dbReference type="ARBA" id="ARBA00011245"/>
    </source>
</evidence>
<dbReference type="InterPro" id="IPR014718">
    <property type="entry name" value="GH-type_carb-bd"/>
</dbReference>
<dbReference type="InterPro" id="IPR011013">
    <property type="entry name" value="Gal_mutarotase_sf_dom"/>
</dbReference>
<dbReference type="RefSeq" id="WP_108370667.1">
    <property type="nucleotide sequence ID" value="NZ_CP028811.1"/>
</dbReference>
<organism evidence="4 5">
    <name type="scientific">Flavobacterium magnum</name>
    <dbReference type="NCBI Taxonomy" id="2162713"/>
    <lineage>
        <taxon>Bacteria</taxon>
        <taxon>Pseudomonadati</taxon>
        <taxon>Bacteroidota</taxon>
        <taxon>Flavobacteriia</taxon>
        <taxon>Flavobacteriales</taxon>
        <taxon>Flavobacteriaceae</taxon>
        <taxon>Flavobacterium</taxon>
    </lineage>
</organism>
<dbReference type="GO" id="GO:0016853">
    <property type="term" value="F:isomerase activity"/>
    <property type="evidence" value="ECO:0007669"/>
    <property type="project" value="InterPro"/>
</dbReference>
<dbReference type="GO" id="GO:0030246">
    <property type="term" value="F:carbohydrate binding"/>
    <property type="evidence" value="ECO:0007669"/>
    <property type="project" value="InterPro"/>
</dbReference>
<comment type="subunit">
    <text evidence="2">Monomer.</text>
</comment>
<dbReference type="PANTHER" id="PTHR11122:SF13">
    <property type="entry name" value="GLUCOSE-6-PHOSPHATE 1-EPIMERASE"/>
    <property type="match status" value="1"/>
</dbReference>
<dbReference type="CDD" id="cd09024">
    <property type="entry name" value="Aldose_epim_lacX"/>
    <property type="match status" value="1"/>
</dbReference>
<protein>
    <submittedName>
        <fullName evidence="4">Aldose epimerase</fullName>
    </submittedName>
</protein>
<dbReference type="Proteomes" id="UP000244193">
    <property type="component" value="Chromosome"/>
</dbReference>
<evidence type="ECO:0000256" key="3">
    <source>
        <dbReference type="ARBA" id="ARBA00022837"/>
    </source>
</evidence>
<dbReference type="EMBL" id="CP028811">
    <property type="protein sequence ID" value="AWA30085.1"/>
    <property type="molecule type" value="Genomic_DNA"/>
</dbReference>
<accession>A0A2S0REN8</accession>
<keyword evidence="5" id="KW-1185">Reference proteome</keyword>
<dbReference type="InterPro" id="IPR008183">
    <property type="entry name" value="Aldose_1/G6P_1-epimerase"/>
</dbReference>
<name>A0A2S0REN8_9FLAO</name>
<dbReference type="OrthoDB" id="9795355at2"/>
<dbReference type="SUPFAM" id="SSF74650">
    <property type="entry name" value="Galactose mutarotase-like"/>
    <property type="match status" value="1"/>
</dbReference>
<keyword evidence="3" id="KW-0106">Calcium</keyword>
<evidence type="ECO:0000256" key="1">
    <source>
        <dbReference type="ARBA" id="ARBA00001913"/>
    </source>
</evidence>
<dbReference type="KEGG" id="fmg:HYN48_08340"/>
<dbReference type="Pfam" id="PF01263">
    <property type="entry name" value="Aldose_epim"/>
    <property type="match status" value="1"/>
</dbReference>
<dbReference type="GO" id="GO:0005975">
    <property type="term" value="P:carbohydrate metabolic process"/>
    <property type="evidence" value="ECO:0007669"/>
    <property type="project" value="InterPro"/>
</dbReference>
<evidence type="ECO:0000313" key="5">
    <source>
        <dbReference type="Proteomes" id="UP000244193"/>
    </source>
</evidence>
<dbReference type="InterPro" id="IPR037481">
    <property type="entry name" value="LacX"/>
</dbReference>
<comment type="cofactor">
    <cofactor evidence="1">
        <name>Ca(2+)</name>
        <dbReference type="ChEBI" id="CHEBI:29108"/>
    </cofactor>
</comment>
<reference evidence="4 5" key="1">
    <citation type="submission" date="2018-04" db="EMBL/GenBank/DDBJ databases">
        <title>Genome sequencing of Flavobacterium sp. HYN0048.</title>
        <authorList>
            <person name="Yi H."/>
            <person name="Baek C."/>
        </authorList>
    </citation>
    <scope>NUCLEOTIDE SEQUENCE [LARGE SCALE GENOMIC DNA]</scope>
    <source>
        <strain evidence="4 5">HYN0048</strain>
    </source>
</reference>
<dbReference type="Gene3D" id="2.70.98.10">
    <property type="match status" value="1"/>
</dbReference>
<dbReference type="PANTHER" id="PTHR11122">
    <property type="entry name" value="APOSPORY-ASSOCIATED PROTEIN C-RELATED"/>
    <property type="match status" value="1"/>
</dbReference>
<gene>
    <name evidence="4" type="ORF">HYN48_08340</name>
</gene>
<sequence length="282" mass="31548">MTTTISNGNVSAAINHHGAELISLTYQGREYLWDGNPEFWGKHSPVLFPIVGTLKNDKYLFNDRQYHLNRHGFARDMVFSLESKTDESATFLLKSDSETLKVYPFDFELRIVYSVSAEAVTIAYRVSNLGDGQQYFSLGAHPAFALPEPFANYALEMVSAKTLVSSLLDNGLLSGRTMTLPLIEGRLPLDYALFDTDALIFRNAGFHSLTLLENQKPILKVDFEDFPDLGLWTKTGAAFLCIEPWLGYADALDANHQLKEKPGIIALEPAQDFNAQFKITLL</sequence>
<proteinExistence type="predicted"/>
<evidence type="ECO:0000313" key="4">
    <source>
        <dbReference type="EMBL" id="AWA30085.1"/>
    </source>
</evidence>